<dbReference type="EC" id="2.1.1.297" evidence="1"/>
<dbReference type="InterPro" id="IPR019874">
    <property type="entry name" value="RF_methyltr_PrmC"/>
</dbReference>
<dbReference type="SUPFAM" id="SSF53335">
    <property type="entry name" value="S-adenosyl-L-methionine-dependent methyltransferases"/>
    <property type="match status" value="1"/>
</dbReference>
<feature type="domain" description="Methyltransferase small" evidence="6">
    <location>
        <begin position="129"/>
        <end position="215"/>
    </location>
</feature>
<dbReference type="Gene3D" id="3.40.50.150">
    <property type="entry name" value="Vaccinia Virus protein VP39"/>
    <property type="match status" value="1"/>
</dbReference>
<dbReference type="InterPro" id="IPR007848">
    <property type="entry name" value="Small_mtfrase_dom"/>
</dbReference>
<dbReference type="PROSITE" id="PS00092">
    <property type="entry name" value="N6_MTASE"/>
    <property type="match status" value="1"/>
</dbReference>
<dbReference type="InterPro" id="IPR040758">
    <property type="entry name" value="PrmC_N"/>
</dbReference>
<comment type="catalytic activity">
    <reaction evidence="5">
        <text>L-glutaminyl-[peptide chain release factor] + S-adenosyl-L-methionine = N(5)-methyl-L-glutaminyl-[peptide chain release factor] + S-adenosyl-L-homocysteine + H(+)</text>
        <dbReference type="Rhea" id="RHEA:42896"/>
        <dbReference type="Rhea" id="RHEA-COMP:10271"/>
        <dbReference type="Rhea" id="RHEA-COMP:10272"/>
        <dbReference type="ChEBI" id="CHEBI:15378"/>
        <dbReference type="ChEBI" id="CHEBI:30011"/>
        <dbReference type="ChEBI" id="CHEBI:57856"/>
        <dbReference type="ChEBI" id="CHEBI:59789"/>
        <dbReference type="ChEBI" id="CHEBI:61891"/>
        <dbReference type="EC" id="2.1.1.297"/>
    </reaction>
</comment>
<dbReference type="Pfam" id="PF05175">
    <property type="entry name" value="MTS"/>
    <property type="match status" value="1"/>
</dbReference>
<dbReference type="NCBIfam" id="TIGR03534">
    <property type="entry name" value="RF_mod_PrmC"/>
    <property type="match status" value="1"/>
</dbReference>
<evidence type="ECO:0000256" key="1">
    <source>
        <dbReference type="ARBA" id="ARBA00012771"/>
    </source>
</evidence>
<name>A0A0E9M1J1_9BACT</name>
<evidence type="ECO:0000259" key="6">
    <source>
        <dbReference type="Pfam" id="PF05175"/>
    </source>
</evidence>
<dbReference type="PANTHER" id="PTHR18895">
    <property type="entry name" value="HEMK METHYLTRANSFERASE"/>
    <property type="match status" value="1"/>
</dbReference>
<reference evidence="8 9" key="1">
    <citation type="journal article" date="2015" name="Microbes Environ.">
        <title>Distribution and evolution of nitrogen fixation genes in the phylum bacteroidetes.</title>
        <authorList>
            <person name="Inoue J."/>
            <person name="Oshima K."/>
            <person name="Suda W."/>
            <person name="Sakamoto M."/>
            <person name="Iino T."/>
            <person name="Noda S."/>
            <person name="Hongoh Y."/>
            <person name="Hattori M."/>
            <person name="Ohkuma M."/>
        </authorList>
    </citation>
    <scope>NUCLEOTIDE SEQUENCE [LARGE SCALE GENOMIC DNA]</scope>
    <source>
        <strain evidence="8">JCM 15548</strain>
    </source>
</reference>
<dbReference type="InterPro" id="IPR050320">
    <property type="entry name" value="N5-glutamine_MTase"/>
</dbReference>
<dbReference type="Pfam" id="PF17827">
    <property type="entry name" value="PrmC_N"/>
    <property type="match status" value="1"/>
</dbReference>
<dbReference type="Proteomes" id="UP000032900">
    <property type="component" value="Unassembled WGS sequence"/>
</dbReference>
<dbReference type="InterPro" id="IPR029063">
    <property type="entry name" value="SAM-dependent_MTases_sf"/>
</dbReference>
<evidence type="ECO:0000256" key="4">
    <source>
        <dbReference type="ARBA" id="ARBA00022691"/>
    </source>
</evidence>
<dbReference type="CDD" id="cd02440">
    <property type="entry name" value="AdoMet_MTases"/>
    <property type="match status" value="1"/>
</dbReference>
<keyword evidence="4" id="KW-0949">S-adenosyl-L-methionine</keyword>
<dbReference type="GO" id="GO:0032259">
    <property type="term" value="P:methylation"/>
    <property type="evidence" value="ECO:0007669"/>
    <property type="project" value="UniProtKB-KW"/>
</dbReference>
<dbReference type="EMBL" id="BAZW01000056">
    <property type="protein sequence ID" value="GAO31672.1"/>
    <property type="molecule type" value="Genomic_DNA"/>
</dbReference>
<dbReference type="GO" id="GO:0102559">
    <property type="term" value="F:peptide chain release factor N(5)-glutamine methyltransferase activity"/>
    <property type="evidence" value="ECO:0007669"/>
    <property type="project" value="UniProtKB-EC"/>
</dbReference>
<dbReference type="RefSeq" id="WP_062127920.1">
    <property type="nucleotide sequence ID" value="NZ_BAZW01000056.1"/>
</dbReference>
<accession>A0A0E9M1J1</accession>
<dbReference type="AlphaFoldDB" id="A0A0E9M1J1"/>
<dbReference type="NCBIfam" id="TIGR00536">
    <property type="entry name" value="hemK_fam"/>
    <property type="match status" value="1"/>
</dbReference>
<dbReference type="OrthoDB" id="9800643at2"/>
<feature type="domain" description="Release factor glutamine methyltransferase N-terminal" evidence="7">
    <location>
        <begin position="57"/>
        <end position="84"/>
    </location>
</feature>
<evidence type="ECO:0000259" key="7">
    <source>
        <dbReference type="Pfam" id="PF17827"/>
    </source>
</evidence>
<dbReference type="GO" id="GO:0003676">
    <property type="term" value="F:nucleic acid binding"/>
    <property type="evidence" value="ECO:0007669"/>
    <property type="project" value="InterPro"/>
</dbReference>
<dbReference type="InterPro" id="IPR002052">
    <property type="entry name" value="DNA_methylase_N6_adenine_CS"/>
</dbReference>
<proteinExistence type="predicted"/>
<gene>
    <name evidence="8" type="ORF">JCM15548_14060</name>
</gene>
<dbReference type="Gene3D" id="1.10.8.10">
    <property type="entry name" value="DNA helicase RuvA subunit, C-terminal domain"/>
    <property type="match status" value="1"/>
</dbReference>
<comment type="caution">
    <text evidence="8">The sequence shown here is derived from an EMBL/GenBank/DDBJ whole genome shotgun (WGS) entry which is preliminary data.</text>
</comment>
<evidence type="ECO:0000313" key="9">
    <source>
        <dbReference type="Proteomes" id="UP000032900"/>
    </source>
</evidence>
<evidence type="ECO:0000313" key="8">
    <source>
        <dbReference type="EMBL" id="GAO31672.1"/>
    </source>
</evidence>
<organism evidence="8 9">
    <name type="scientific">Geofilum rubicundum JCM 15548</name>
    <dbReference type="NCBI Taxonomy" id="1236989"/>
    <lineage>
        <taxon>Bacteria</taxon>
        <taxon>Pseudomonadati</taxon>
        <taxon>Bacteroidota</taxon>
        <taxon>Bacteroidia</taxon>
        <taxon>Marinilabiliales</taxon>
        <taxon>Marinilabiliaceae</taxon>
        <taxon>Geofilum</taxon>
    </lineage>
</organism>
<evidence type="ECO:0000256" key="5">
    <source>
        <dbReference type="ARBA" id="ARBA00048391"/>
    </source>
</evidence>
<keyword evidence="9" id="KW-1185">Reference proteome</keyword>
<dbReference type="STRING" id="1236989.JCM15548_14060"/>
<evidence type="ECO:0000256" key="2">
    <source>
        <dbReference type="ARBA" id="ARBA00022603"/>
    </source>
</evidence>
<sequence length="300" mass="33224">MSHKQLFLELQMELATQIRFLADKPEETVESTLKALWNMAAGHPVSAVKAMQTELPLLTEEQVQLLQQLIQRRISNTPLAYISGRQSFMGIEMLVDKRALIPRKETELLGLKALELSQQSAANKKPVIILDVCCGAGNLGIALAAYNPHCQVYSTDLSNEATELTLENIQLLKLSHRIEVRQGDLFSAFESKNFYNKSNLIVCNPPYITSSRVDKMTEEIAGNEPPLAFDGGMLGISIIQKLLRESPKFLAPEGWLAFEVGAGQGNFVLQLLKKSEVYTALESLCDHSGTIRVIVAQNKA</sequence>
<protein>
    <recommendedName>
        <fullName evidence="1">peptide chain release factor N(5)-glutamine methyltransferase</fullName>
        <ecNumber evidence="1">2.1.1.297</ecNumber>
    </recommendedName>
</protein>
<evidence type="ECO:0000256" key="3">
    <source>
        <dbReference type="ARBA" id="ARBA00022679"/>
    </source>
</evidence>
<keyword evidence="2 8" id="KW-0489">Methyltransferase</keyword>
<keyword evidence="3" id="KW-0808">Transferase</keyword>
<dbReference type="InterPro" id="IPR004556">
    <property type="entry name" value="HemK-like"/>
</dbReference>
<dbReference type="PANTHER" id="PTHR18895:SF74">
    <property type="entry name" value="MTRF1L RELEASE FACTOR GLUTAMINE METHYLTRANSFERASE"/>
    <property type="match status" value="1"/>
</dbReference>